<feature type="compositionally biased region" description="Polar residues" evidence="1">
    <location>
        <begin position="577"/>
        <end position="601"/>
    </location>
</feature>
<sequence length="782" mass="90831">MSNQEQESTEVTSVSENPEIQTTNENQTLNNNEDIEKSNVNEKSSSSENNTSNEQETTRRILMPQDIRYSTEQGDREKLMEKYNNYQISDKNSCNIRFLTDHRQKKNLLSRHEEENSSLHSIANIFHVKILPGYQNPTKHSFKIFGTEANVRKCLIELMNRMFKHLNRTTIQNDSENINQQTPTQNIEKPQETEVSIDNEKSDDKSSSSHVTSEVITTINPDSSISEEKTDTNKDDNIEQEQLKFIPIERKPEYTFSMLITSQGQEVLKKNWSFFAGSLQQRLNVTVTNPLKLPKFGDKQWQNELSITGDLYENIIDAALQITAFINDVLGIPIQPYKDEEHTIGDNNNYQRTKTNNNNDYHQQQRRHDYNNSYRQSPSQYQGQSSPFNNYHERTFFNRGRNGAFEQVILIRSNCAARIIGTRGSNLRRIQAKCHLRDIGFARHPNENGYVECTLSAYQTRNLNFAIDTIRGYLRNEDDQAMQIFDSYYVETPLQSSSSFHHSPQYDQPQLSIPNQNLEHFHQHNLSNNRYQEQEQHHQQQEQEQQLIPFTTSADLSQVHKELGFMTRPLHLANNTQLPQPSYNFQNTPSFDFTHRPTSASRKTDKRPGEVNDFNNTNNIQNRTSNDFQYQQYGDSSSSNSSSISPRHKSKRTCPETKEIDCTTDDGFWIQKQYYNALDDTSKELFDSLLDKLEKIRIVSEENAVRKQQRLVGRNRPNKSRIFNSSISSITQTNDEKDLTIQSTQDVQDNKTDELTNVDEQEEKKDLTISKQETTTDPVDEK</sequence>
<feature type="compositionally biased region" description="Polar residues" evidence="1">
    <location>
        <begin position="769"/>
        <end position="782"/>
    </location>
</feature>
<keyword evidence="4" id="KW-1185">Reference proteome</keyword>
<evidence type="ECO:0000313" key="4">
    <source>
        <dbReference type="Proteomes" id="UP000663870"/>
    </source>
</evidence>
<feature type="compositionally biased region" description="Polar residues" evidence="1">
    <location>
        <begin position="173"/>
        <end position="188"/>
    </location>
</feature>
<feature type="compositionally biased region" description="Basic and acidic residues" evidence="1">
    <location>
        <begin position="198"/>
        <end position="207"/>
    </location>
</feature>
<accession>A0A814HIS4</accession>
<feature type="compositionally biased region" description="Low complexity" evidence="1">
    <location>
        <begin position="1"/>
        <end position="32"/>
    </location>
</feature>
<dbReference type="AlphaFoldDB" id="A0A814HIS4"/>
<dbReference type="Proteomes" id="UP000663870">
    <property type="component" value="Unassembled WGS sequence"/>
</dbReference>
<protein>
    <recommendedName>
        <fullName evidence="5">K Homology domain-containing protein</fullName>
    </recommendedName>
</protein>
<dbReference type="EMBL" id="CAJNOL010000331">
    <property type="protein sequence ID" value="CAF1010750.1"/>
    <property type="molecule type" value="Genomic_DNA"/>
</dbReference>
<dbReference type="InterPro" id="IPR036612">
    <property type="entry name" value="KH_dom_type_1_sf"/>
</dbReference>
<feature type="compositionally biased region" description="Low complexity" evidence="1">
    <location>
        <begin position="612"/>
        <end position="626"/>
    </location>
</feature>
<proteinExistence type="predicted"/>
<feature type="compositionally biased region" description="Low complexity" evidence="1">
    <location>
        <begin position="208"/>
        <end position="219"/>
    </location>
</feature>
<reference evidence="3" key="1">
    <citation type="submission" date="2021-02" db="EMBL/GenBank/DDBJ databases">
        <authorList>
            <person name="Nowell W R."/>
        </authorList>
    </citation>
    <scope>NUCLEOTIDE SEQUENCE</scope>
</reference>
<comment type="caution">
    <text evidence="3">The sequence shown here is derived from an EMBL/GenBank/DDBJ whole genome shotgun (WGS) entry which is preliminary data.</text>
</comment>
<feature type="compositionally biased region" description="Basic and acidic residues" evidence="1">
    <location>
        <begin position="226"/>
        <end position="237"/>
    </location>
</feature>
<gene>
    <name evidence="3" type="ORF">JXQ802_LOCUS14654</name>
    <name evidence="2" type="ORF">PYM288_LOCUS12265</name>
</gene>
<evidence type="ECO:0008006" key="5">
    <source>
        <dbReference type="Google" id="ProtNLM"/>
    </source>
</evidence>
<dbReference type="GO" id="GO:0003723">
    <property type="term" value="F:RNA binding"/>
    <property type="evidence" value="ECO:0007669"/>
    <property type="project" value="InterPro"/>
</dbReference>
<feature type="compositionally biased region" description="Low complexity" evidence="1">
    <location>
        <begin position="636"/>
        <end position="645"/>
    </location>
</feature>
<dbReference type="EMBL" id="CAJNOH010000224">
    <property type="protein sequence ID" value="CAF0953805.1"/>
    <property type="molecule type" value="Genomic_DNA"/>
</dbReference>
<feature type="region of interest" description="Disordered" evidence="1">
    <location>
        <begin position="1"/>
        <end position="74"/>
    </location>
</feature>
<feature type="region of interest" description="Disordered" evidence="1">
    <location>
        <begin position="341"/>
        <end position="367"/>
    </location>
</feature>
<evidence type="ECO:0000256" key="1">
    <source>
        <dbReference type="SAM" id="MobiDB-lite"/>
    </source>
</evidence>
<feature type="compositionally biased region" description="Low complexity" evidence="1">
    <location>
        <begin position="41"/>
        <end position="55"/>
    </location>
</feature>
<name>A0A814HIS4_9BILA</name>
<organism evidence="3 4">
    <name type="scientific">Rotaria sordida</name>
    <dbReference type="NCBI Taxonomy" id="392033"/>
    <lineage>
        <taxon>Eukaryota</taxon>
        <taxon>Metazoa</taxon>
        <taxon>Spiralia</taxon>
        <taxon>Gnathifera</taxon>
        <taxon>Rotifera</taxon>
        <taxon>Eurotatoria</taxon>
        <taxon>Bdelloidea</taxon>
        <taxon>Philodinida</taxon>
        <taxon>Philodinidae</taxon>
        <taxon>Rotaria</taxon>
    </lineage>
</organism>
<dbReference type="SUPFAM" id="SSF54791">
    <property type="entry name" value="Eukaryotic type KH-domain (KH-domain type I)"/>
    <property type="match status" value="1"/>
</dbReference>
<evidence type="ECO:0000313" key="3">
    <source>
        <dbReference type="EMBL" id="CAF1010750.1"/>
    </source>
</evidence>
<feature type="region of interest" description="Disordered" evidence="1">
    <location>
        <begin position="173"/>
        <end position="238"/>
    </location>
</feature>
<dbReference type="Proteomes" id="UP000663854">
    <property type="component" value="Unassembled WGS sequence"/>
</dbReference>
<feature type="region of interest" description="Disordered" evidence="1">
    <location>
        <begin position="742"/>
        <end position="782"/>
    </location>
</feature>
<feature type="region of interest" description="Disordered" evidence="1">
    <location>
        <begin position="577"/>
        <end position="655"/>
    </location>
</feature>
<evidence type="ECO:0000313" key="2">
    <source>
        <dbReference type="EMBL" id="CAF0953805.1"/>
    </source>
</evidence>
<feature type="compositionally biased region" description="Low complexity" evidence="1">
    <location>
        <begin position="347"/>
        <end position="359"/>
    </location>
</feature>